<name>A0A1U7JH23_9HYPH</name>
<sequence length="118" mass="13594">MLKTKMTLAAGAVLMGLAVSAPQVQAGSWSVTSSFGSAVYSGQTPMLQQVHHPRGCEMSRKQIRRSLRHRGFRKIKFVRERANKYVVHARGPHREKVRLVVGKQYGRILRYKVRRHWR</sequence>
<keyword evidence="1" id="KW-0732">Signal</keyword>
<dbReference type="AlphaFoldDB" id="A0A1U7JH23"/>
<feature type="signal peptide" evidence="1">
    <location>
        <begin position="1"/>
        <end position="26"/>
    </location>
</feature>
<comment type="caution">
    <text evidence="2">The sequence shown here is derived from an EMBL/GenBank/DDBJ whole genome shotgun (WGS) entry which is preliminary data.</text>
</comment>
<dbReference type="EMBL" id="LVVZ01000015">
    <property type="protein sequence ID" value="OKL44017.1"/>
    <property type="molecule type" value="Genomic_DNA"/>
</dbReference>
<reference evidence="2 3" key="1">
    <citation type="submission" date="2016-03" db="EMBL/GenBank/DDBJ databases">
        <title>Genome sequence of Nesiotobacter sp. nov., a moderately halophilic alphaproteobacterium isolated from the Yellow Sea, China.</title>
        <authorList>
            <person name="Zhang G."/>
            <person name="Zhang R."/>
        </authorList>
    </citation>
    <scope>NUCLEOTIDE SEQUENCE [LARGE SCALE GENOMIC DNA]</scope>
    <source>
        <strain evidence="2 3">WB1-6</strain>
    </source>
</reference>
<keyword evidence="3" id="KW-1185">Reference proteome</keyword>
<feature type="chain" id="PRO_5010521029" description="PepSY domain-containing protein" evidence="1">
    <location>
        <begin position="27"/>
        <end position="118"/>
    </location>
</feature>
<dbReference type="Proteomes" id="UP000185783">
    <property type="component" value="Unassembled WGS sequence"/>
</dbReference>
<accession>A0A1U7JH23</accession>
<organism evidence="2 3">
    <name type="scientific">Pseudovibrio exalbescens</name>
    <dbReference type="NCBI Taxonomy" id="197461"/>
    <lineage>
        <taxon>Bacteria</taxon>
        <taxon>Pseudomonadati</taxon>
        <taxon>Pseudomonadota</taxon>
        <taxon>Alphaproteobacteria</taxon>
        <taxon>Hyphomicrobiales</taxon>
        <taxon>Stappiaceae</taxon>
        <taxon>Pseudovibrio</taxon>
    </lineage>
</organism>
<dbReference type="RefSeq" id="WP_028481181.1">
    <property type="nucleotide sequence ID" value="NZ_LVVZ01000015.1"/>
</dbReference>
<evidence type="ECO:0000313" key="2">
    <source>
        <dbReference type="EMBL" id="OKL44017.1"/>
    </source>
</evidence>
<protein>
    <recommendedName>
        <fullName evidence="4">PepSY domain-containing protein</fullName>
    </recommendedName>
</protein>
<evidence type="ECO:0000256" key="1">
    <source>
        <dbReference type="SAM" id="SignalP"/>
    </source>
</evidence>
<proteinExistence type="predicted"/>
<gene>
    <name evidence="2" type="ORF">A3843_10550</name>
</gene>
<evidence type="ECO:0000313" key="3">
    <source>
        <dbReference type="Proteomes" id="UP000185783"/>
    </source>
</evidence>
<evidence type="ECO:0008006" key="4">
    <source>
        <dbReference type="Google" id="ProtNLM"/>
    </source>
</evidence>
<dbReference type="OrthoDB" id="7678718at2"/>